<comment type="cofactor">
    <cofactor evidence="1">
        <name>pyridoxal 5'-phosphate</name>
        <dbReference type="ChEBI" id="CHEBI:597326"/>
    </cofactor>
</comment>
<keyword evidence="6" id="KW-1185">Reference proteome</keyword>
<proteinExistence type="predicted"/>
<name>A0ABV7G1N9_9PROT</name>
<feature type="domain" description="Tryptophan synthase beta chain-like PALP" evidence="4">
    <location>
        <begin position="83"/>
        <end position="375"/>
    </location>
</feature>
<dbReference type="RefSeq" id="WP_379595472.1">
    <property type="nucleotide sequence ID" value="NZ_JBHRTN010000008.1"/>
</dbReference>
<dbReference type="PANTHER" id="PTHR48078">
    <property type="entry name" value="THREONINE DEHYDRATASE, MITOCHONDRIAL-RELATED"/>
    <property type="match status" value="1"/>
</dbReference>
<dbReference type="Proteomes" id="UP001595593">
    <property type="component" value="Unassembled WGS sequence"/>
</dbReference>
<dbReference type="PANTHER" id="PTHR48078:SF6">
    <property type="entry name" value="L-THREONINE DEHYDRATASE CATABOLIC TDCB"/>
    <property type="match status" value="1"/>
</dbReference>
<evidence type="ECO:0000256" key="1">
    <source>
        <dbReference type="ARBA" id="ARBA00001933"/>
    </source>
</evidence>
<accession>A0ABV7G1N9</accession>
<dbReference type="InterPro" id="IPR001926">
    <property type="entry name" value="TrpB-like_PALP"/>
</dbReference>
<evidence type="ECO:0000256" key="2">
    <source>
        <dbReference type="ARBA" id="ARBA00022898"/>
    </source>
</evidence>
<protein>
    <submittedName>
        <fullName evidence="5">Pyridoxal-phosphate dependent enzyme</fullName>
    </submittedName>
</protein>
<dbReference type="EMBL" id="JBHRTN010000008">
    <property type="protein sequence ID" value="MFC3125035.1"/>
    <property type="molecule type" value="Genomic_DNA"/>
</dbReference>
<keyword evidence="3" id="KW-0456">Lyase</keyword>
<evidence type="ECO:0000313" key="6">
    <source>
        <dbReference type="Proteomes" id="UP001595593"/>
    </source>
</evidence>
<dbReference type="InterPro" id="IPR036052">
    <property type="entry name" value="TrpB-like_PALP_sf"/>
</dbReference>
<dbReference type="InterPro" id="IPR050147">
    <property type="entry name" value="Ser/Thr_Dehydratase"/>
</dbReference>
<keyword evidence="2" id="KW-0663">Pyridoxal phosphate</keyword>
<comment type="caution">
    <text evidence="5">The sequence shown here is derived from an EMBL/GenBank/DDBJ whole genome shotgun (WGS) entry which is preliminary data.</text>
</comment>
<dbReference type="Gene3D" id="3.40.50.1100">
    <property type="match status" value="2"/>
</dbReference>
<reference evidence="6" key="1">
    <citation type="journal article" date="2019" name="Int. J. Syst. Evol. Microbiol.">
        <title>The Global Catalogue of Microorganisms (GCM) 10K type strain sequencing project: providing services to taxonomists for standard genome sequencing and annotation.</title>
        <authorList>
            <consortium name="The Broad Institute Genomics Platform"/>
            <consortium name="The Broad Institute Genome Sequencing Center for Infectious Disease"/>
            <person name="Wu L."/>
            <person name="Ma J."/>
        </authorList>
    </citation>
    <scope>NUCLEOTIDE SEQUENCE [LARGE SCALE GENOMIC DNA]</scope>
    <source>
        <strain evidence="6">KCTC 52094</strain>
    </source>
</reference>
<evidence type="ECO:0000256" key="3">
    <source>
        <dbReference type="ARBA" id="ARBA00023239"/>
    </source>
</evidence>
<gene>
    <name evidence="5" type="ORF">ACFOD4_08180</name>
</gene>
<dbReference type="PROSITE" id="PS00165">
    <property type="entry name" value="DEHYDRATASE_SER_THR"/>
    <property type="match status" value="1"/>
</dbReference>
<dbReference type="InterPro" id="IPR000634">
    <property type="entry name" value="Ser/Thr_deHydtase_PyrdxlP-BS"/>
</dbReference>
<dbReference type="Pfam" id="PF00291">
    <property type="entry name" value="PALP"/>
    <property type="match status" value="1"/>
</dbReference>
<sequence length="392" mass="41450">MAQSLPCREAQGKTGCAAMQNPAYLDPRSGATFPLHTPLWCGPEGQPLMLTDLPGLSRGQIDSGTRSLWRYAAALPFQPASPITLGEGCTPLLPGEWDGLPVRFKCEWFMPSGSFKDRGASVMLSLLREQGIDHVLEDSSGNGGAAIATYAAAGGMRAKIMVPESTSPAKTVQSRAMGAAIELVPGSRQDCADAAVAQARDIFYASHNWHPFFLHGTKTLAYELWEDLGFRAPDNIIIPCGAGSNVLGCGIGFGELLRAGEITRLPRLFAAQPAHCGPIAREFLGMPPEEARPTIAEGTAIAQPIRASEVMGFLRESQGGAVLLEEEEIVAATRGLARRGLYAEPTCAQAAAAFGRLVADGTIGRDEVTVVVLTGTGLKSTQRHAELLGLSL</sequence>
<evidence type="ECO:0000313" key="5">
    <source>
        <dbReference type="EMBL" id="MFC3125035.1"/>
    </source>
</evidence>
<evidence type="ECO:0000259" key="4">
    <source>
        <dbReference type="Pfam" id="PF00291"/>
    </source>
</evidence>
<organism evidence="5 6">
    <name type="scientific">Teichococcus globiformis</name>
    <dbReference type="NCBI Taxonomy" id="2307229"/>
    <lineage>
        <taxon>Bacteria</taxon>
        <taxon>Pseudomonadati</taxon>
        <taxon>Pseudomonadota</taxon>
        <taxon>Alphaproteobacteria</taxon>
        <taxon>Acetobacterales</taxon>
        <taxon>Roseomonadaceae</taxon>
        <taxon>Roseomonas</taxon>
    </lineage>
</organism>
<dbReference type="SUPFAM" id="SSF53686">
    <property type="entry name" value="Tryptophan synthase beta subunit-like PLP-dependent enzymes"/>
    <property type="match status" value="1"/>
</dbReference>